<dbReference type="Proteomes" id="UP000076502">
    <property type="component" value="Unassembled WGS sequence"/>
</dbReference>
<keyword evidence="2" id="KW-0812">Transmembrane</keyword>
<dbReference type="AlphaFoldDB" id="A0A154PMF4"/>
<feature type="region of interest" description="Disordered" evidence="1">
    <location>
        <begin position="1"/>
        <end position="43"/>
    </location>
</feature>
<evidence type="ECO:0000313" key="3">
    <source>
        <dbReference type="EMBL" id="KZC13055.1"/>
    </source>
</evidence>
<keyword evidence="2" id="KW-1133">Transmembrane helix</keyword>
<organism evidence="3 4">
    <name type="scientific">Dufourea novaeangliae</name>
    <name type="common">Sweat bee</name>
    <dbReference type="NCBI Taxonomy" id="178035"/>
    <lineage>
        <taxon>Eukaryota</taxon>
        <taxon>Metazoa</taxon>
        <taxon>Ecdysozoa</taxon>
        <taxon>Arthropoda</taxon>
        <taxon>Hexapoda</taxon>
        <taxon>Insecta</taxon>
        <taxon>Pterygota</taxon>
        <taxon>Neoptera</taxon>
        <taxon>Endopterygota</taxon>
        <taxon>Hymenoptera</taxon>
        <taxon>Apocrita</taxon>
        <taxon>Aculeata</taxon>
        <taxon>Apoidea</taxon>
        <taxon>Anthophila</taxon>
        <taxon>Halictidae</taxon>
        <taxon>Rophitinae</taxon>
        <taxon>Dufourea</taxon>
    </lineage>
</organism>
<keyword evidence="2" id="KW-0472">Membrane</keyword>
<evidence type="ECO:0000256" key="2">
    <source>
        <dbReference type="SAM" id="Phobius"/>
    </source>
</evidence>
<gene>
    <name evidence="3" type="ORF">WN55_05460</name>
</gene>
<feature type="region of interest" description="Disordered" evidence="1">
    <location>
        <begin position="253"/>
        <end position="295"/>
    </location>
</feature>
<evidence type="ECO:0000313" key="4">
    <source>
        <dbReference type="Proteomes" id="UP000076502"/>
    </source>
</evidence>
<accession>A0A154PMF4</accession>
<feature type="compositionally biased region" description="Low complexity" evidence="1">
    <location>
        <begin position="441"/>
        <end position="460"/>
    </location>
</feature>
<proteinExistence type="predicted"/>
<evidence type="ECO:0000256" key="1">
    <source>
        <dbReference type="SAM" id="MobiDB-lite"/>
    </source>
</evidence>
<feature type="compositionally biased region" description="Polar residues" evidence="1">
    <location>
        <begin position="273"/>
        <end position="283"/>
    </location>
</feature>
<protein>
    <submittedName>
        <fullName evidence="3">Uncharacterized protein</fullName>
    </submittedName>
</protein>
<reference evidence="3 4" key="1">
    <citation type="submission" date="2015-07" db="EMBL/GenBank/DDBJ databases">
        <title>The genome of Dufourea novaeangliae.</title>
        <authorList>
            <person name="Pan H."/>
            <person name="Kapheim K."/>
        </authorList>
    </citation>
    <scope>NUCLEOTIDE SEQUENCE [LARGE SCALE GENOMIC DNA]</scope>
    <source>
        <strain evidence="3">0120121106</strain>
        <tissue evidence="3">Whole body</tissue>
    </source>
</reference>
<feature type="region of interest" description="Disordered" evidence="1">
    <location>
        <begin position="75"/>
        <end position="94"/>
    </location>
</feature>
<feature type="region of interest" description="Disordered" evidence="1">
    <location>
        <begin position="441"/>
        <end position="472"/>
    </location>
</feature>
<dbReference type="EMBL" id="KQ434979">
    <property type="protein sequence ID" value="KZC13055.1"/>
    <property type="molecule type" value="Genomic_DNA"/>
</dbReference>
<keyword evidence="4" id="KW-1185">Reference proteome</keyword>
<feature type="transmembrane region" description="Helical" evidence="2">
    <location>
        <begin position="224"/>
        <end position="244"/>
    </location>
</feature>
<name>A0A154PMF4_DUFNO</name>
<sequence>MSYSHRDNINSRITSSLASVAEKELESDCVSQSNLPRPNYEEPPSLILEETEDSIHPDDIDDLPSHDYLGNAPDANSTGTETAHVGEPEFDSTEDVTRTGNVQQKQQGYNNNLPPCLTTEEITFLRSLDQAEPSNNEDSTRNTKIQPPIAKKRVSWFLPPPTDLLEVPQSTMVFAEPDESGITIGNVSNEQRNTIALENIESEAKMLAAPEGVQNIITYGVQGATATTGTIGVAVIAAIGIFCYKKYRKRGTTRGHEESDSKPPIATVPHPSALTTKTPTNGSKEGETNKTGANWPGTFKAVKHFVSTPRHLVSTPRHLVSTPRHLVSTPSNIMGHNAMYPRLRMDPHLDDRRTPGPTSLAEAILPARDQAGCARLEEEEDLQQFHWGPQHYLIMEDRAWHATRCTRCRDQILTDRGNENCTGCLRAYLAVPRAHRAAYPRLRAAPPRFEASTTDTGTQTGEEEEPAPPSQN</sequence>